<keyword evidence="2" id="KW-1185">Reference proteome</keyword>
<proteinExistence type="predicted"/>
<comment type="caution">
    <text evidence="1">The sequence shown here is derived from an EMBL/GenBank/DDBJ whole genome shotgun (WGS) entry which is preliminary data.</text>
</comment>
<dbReference type="Proteomes" id="UP001054945">
    <property type="component" value="Unassembled WGS sequence"/>
</dbReference>
<name>A0AAV4TZB0_CAEEX</name>
<accession>A0AAV4TZB0</accession>
<protein>
    <submittedName>
        <fullName evidence="1">Uncharacterized protein</fullName>
    </submittedName>
</protein>
<evidence type="ECO:0000313" key="2">
    <source>
        <dbReference type="Proteomes" id="UP001054945"/>
    </source>
</evidence>
<reference evidence="1 2" key="1">
    <citation type="submission" date="2021-06" db="EMBL/GenBank/DDBJ databases">
        <title>Caerostris extrusa draft genome.</title>
        <authorList>
            <person name="Kono N."/>
            <person name="Arakawa K."/>
        </authorList>
    </citation>
    <scope>NUCLEOTIDE SEQUENCE [LARGE SCALE GENOMIC DNA]</scope>
</reference>
<dbReference type="EMBL" id="BPLR01011925">
    <property type="protein sequence ID" value="GIY50013.1"/>
    <property type="molecule type" value="Genomic_DNA"/>
</dbReference>
<dbReference type="AlphaFoldDB" id="A0AAV4TZB0"/>
<organism evidence="1 2">
    <name type="scientific">Caerostris extrusa</name>
    <name type="common">Bark spider</name>
    <name type="synonym">Caerostris bankana</name>
    <dbReference type="NCBI Taxonomy" id="172846"/>
    <lineage>
        <taxon>Eukaryota</taxon>
        <taxon>Metazoa</taxon>
        <taxon>Ecdysozoa</taxon>
        <taxon>Arthropoda</taxon>
        <taxon>Chelicerata</taxon>
        <taxon>Arachnida</taxon>
        <taxon>Araneae</taxon>
        <taxon>Araneomorphae</taxon>
        <taxon>Entelegynae</taxon>
        <taxon>Araneoidea</taxon>
        <taxon>Araneidae</taxon>
        <taxon>Caerostris</taxon>
    </lineage>
</organism>
<sequence length="97" mass="11437">MLHCTLCGNIFRRRPRFRFAPSCFPDIPQSRIKARDTNSVLSELLILQITHSANLFLSNSMVWIIERSYCFRQLCVALSHSPDWLHQHCQLFDLLDF</sequence>
<evidence type="ECO:0000313" key="1">
    <source>
        <dbReference type="EMBL" id="GIY50013.1"/>
    </source>
</evidence>
<gene>
    <name evidence="1" type="ORF">CEXT_59371</name>
</gene>